<name>A0A0M3JKL0_ANISI</name>
<organism evidence="3">
    <name type="scientific">Anisakis simplex</name>
    <name type="common">Herring worm</name>
    <dbReference type="NCBI Taxonomy" id="6269"/>
    <lineage>
        <taxon>Eukaryota</taxon>
        <taxon>Metazoa</taxon>
        <taxon>Ecdysozoa</taxon>
        <taxon>Nematoda</taxon>
        <taxon>Chromadorea</taxon>
        <taxon>Rhabditida</taxon>
        <taxon>Spirurina</taxon>
        <taxon>Ascaridomorpha</taxon>
        <taxon>Ascaridoidea</taxon>
        <taxon>Anisakidae</taxon>
        <taxon>Anisakis</taxon>
        <taxon>Anisakis simplex complex</taxon>
    </lineage>
</organism>
<dbReference type="AlphaFoldDB" id="A0A0M3JKL0"/>
<gene>
    <name evidence="1" type="ORF">ASIM_LOCUS7943</name>
</gene>
<dbReference type="Proteomes" id="UP000267096">
    <property type="component" value="Unassembled WGS sequence"/>
</dbReference>
<keyword evidence="2" id="KW-1185">Reference proteome</keyword>
<evidence type="ECO:0000313" key="2">
    <source>
        <dbReference type="Proteomes" id="UP000267096"/>
    </source>
</evidence>
<accession>A0A0M3JKL0</accession>
<sequence>MSYLDPHFRPPPAHGEFPAIRFNPNIHRYPDIPMGKLIPVTIAVSHKIMRNSPPLFHVQLKNVDSEQENELRKVLEKHFMKTDPLEHVEVT</sequence>
<dbReference type="OrthoDB" id="6407164at2759"/>
<dbReference type="WBParaSite" id="ASIM_0000818401-mRNA-1">
    <property type="protein sequence ID" value="ASIM_0000818401-mRNA-1"/>
    <property type="gene ID" value="ASIM_0000818401"/>
</dbReference>
<reference evidence="1 2" key="2">
    <citation type="submission" date="2018-11" db="EMBL/GenBank/DDBJ databases">
        <authorList>
            <consortium name="Pathogen Informatics"/>
        </authorList>
    </citation>
    <scope>NUCLEOTIDE SEQUENCE [LARGE SCALE GENOMIC DNA]</scope>
</reference>
<dbReference type="EMBL" id="UYRR01020289">
    <property type="protein sequence ID" value="VDK30421.1"/>
    <property type="molecule type" value="Genomic_DNA"/>
</dbReference>
<protein>
    <submittedName>
        <fullName evidence="3">MSP domain-containing protein</fullName>
    </submittedName>
</protein>
<evidence type="ECO:0000313" key="3">
    <source>
        <dbReference type="WBParaSite" id="ASIM_0000818401-mRNA-1"/>
    </source>
</evidence>
<proteinExistence type="predicted"/>
<evidence type="ECO:0000313" key="1">
    <source>
        <dbReference type="EMBL" id="VDK30421.1"/>
    </source>
</evidence>
<reference evidence="3" key="1">
    <citation type="submission" date="2017-02" db="UniProtKB">
        <authorList>
            <consortium name="WormBaseParasite"/>
        </authorList>
    </citation>
    <scope>IDENTIFICATION</scope>
</reference>